<keyword evidence="3" id="KW-0804">Transcription</keyword>
<evidence type="ECO:0000256" key="4">
    <source>
        <dbReference type="PROSITE-ProRule" id="PRU01091"/>
    </source>
</evidence>
<evidence type="ECO:0000259" key="6">
    <source>
        <dbReference type="PROSITE" id="PS51755"/>
    </source>
</evidence>
<dbReference type="CDD" id="cd00060">
    <property type="entry name" value="FHA"/>
    <property type="match status" value="1"/>
</dbReference>
<dbReference type="SMART" id="SM00240">
    <property type="entry name" value="FHA"/>
    <property type="match status" value="1"/>
</dbReference>
<dbReference type="InterPro" id="IPR001867">
    <property type="entry name" value="OmpR/PhoB-type_DNA-bd"/>
</dbReference>
<dbReference type="InterPro" id="IPR008984">
    <property type="entry name" value="SMAD_FHA_dom_sf"/>
</dbReference>
<feature type="domain" description="OmpR/PhoB-type" evidence="6">
    <location>
        <begin position="120"/>
        <end position="223"/>
    </location>
</feature>
<keyword evidence="2 4" id="KW-0238">DNA-binding</keyword>
<sequence length="225" mass="25970">MNTLASIMIENGLPFEKGTLFTLNQTNTIVGREVHDWKPDLSIPNIYVSRRHLAIFLKDGRFYVKDLGSKHGTLLNNEPLTPNKEYELQDTDQISIANHHIQMIFLSSSMDQTADLGPNIPIMHTDQPYVLESINQELHIDNQILAFSEKEFICLELLLMKEDQFVDLSDIKEKVWPERIYEDQPAPDVSNEEINALIYRIRKKTKDLMTITNIRGKGFVLTFLP</sequence>
<dbReference type="SUPFAM" id="SSF46894">
    <property type="entry name" value="C-terminal effector domain of the bipartite response regulators"/>
    <property type="match status" value="1"/>
</dbReference>
<proteinExistence type="predicted"/>
<dbReference type="InterPro" id="IPR000253">
    <property type="entry name" value="FHA_dom"/>
</dbReference>
<dbReference type="Gene3D" id="1.10.10.10">
    <property type="entry name" value="Winged helix-like DNA-binding domain superfamily/Winged helix DNA-binding domain"/>
    <property type="match status" value="1"/>
</dbReference>
<organism evidence="7 8">
    <name type="scientific">Pontibacillus chungwhensis</name>
    <dbReference type="NCBI Taxonomy" id="265426"/>
    <lineage>
        <taxon>Bacteria</taxon>
        <taxon>Bacillati</taxon>
        <taxon>Bacillota</taxon>
        <taxon>Bacilli</taxon>
        <taxon>Bacillales</taxon>
        <taxon>Bacillaceae</taxon>
        <taxon>Pontibacillus</taxon>
    </lineage>
</organism>
<dbReference type="PROSITE" id="PS50006">
    <property type="entry name" value="FHA_DOMAIN"/>
    <property type="match status" value="1"/>
</dbReference>
<gene>
    <name evidence="7" type="ORF">QNI29_13395</name>
</gene>
<dbReference type="SMART" id="SM00862">
    <property type="entry name" value="Trans_reg_C"/>
    <property type="match status" value="1"/>
</dbReference>
<dbReference type="InterPro" id="IPR016032">
    <property type="entry name" value="Sig_transdc_resp-reg_C-effctor"/>
</dbReference>
<evidence type="ECO:0000256" key="3">
    <source>
        <dbReference type="ARBA" id="ARBA00023163"/>
    </source>
</evidence>
<dbReference type="Pfam" id="PF00486">
    <property type="entry name" value="Trans_reg_C"/>
    <property type="match status" value="1"/>
</dbReference>
<accession>A0ABY8UTV4</accession>
<evidence type="ECO:0000259" key="5">
    <source>
        <dbReference type="PROSITE" id="PS50006"/>
    </source>
</evidence>
<evidence type="ECO:0000313" key="7">
    <source>
        <dbReference type="EMBL" id="WIF96743.1"/>
    </source>
</evidence>
<dbReference type="Pfam" id="PF00498">
    <property type="entry name" value="FHA"/>
    <property type="match status" value="1"/>
</dbReference>
<dbReference type="Gene3D" id="2.60.200.20">
    <property type="match status" value="1"/>
</dbReference>
<reference evidence="7 8" key="1">
    <citation type="submission" date="2023-05" db="EMBL/GenBank/DDBJ databases">
        <title>Comparative genomics reveals the evidence of polycyclic aromatic hydrocarbons degradation in moderately halophilic genus Pontibacillus.</title>
        <authorList>
            <person name="Yang H."/>
            <person name="Qian Z."/>
        </authorList>
    </citation>
    <scope>NUCLEOTIDE SEQUENCE [LARGE SCALE GENOMIC DNA]</scope>
    <source>
        <strain evidence="8">HN14</strain>
    </source>
</reference>
<evidence type="ECO:0000256" key="2">
    <source>
        <dbReference type="ARBA" id="ARBA00023125"/>
    </source>
</evidence>
<dbReference type="PROSITE" id="PS51755">
    <property type="entry name" value="OMPR_PHOB"/>
    <property type="match status" value="1"/>
</dbReference>
<dbReference type="InterPro" id="IPR036388">
    <property type="entry name" value="WH-like_DNA-bd_sf"/>
</dbReference>
<dbReference type="Proteomes" id="UP001236652">
    <property type="component" value="Chromosome"/>
</dbReference>
<keyword evidence="8" id="KW-1185">Reference proteome</keyword>
<dbReference type="EMBL" id="CP126446">
    <property type="protein sequence ID" value="WIF96743.1"/>
    <property type="molecule type" value="Genomic_DNA"/>
</dbReference>
<dbReference type="InterPro" id="IPR050923">
    <property type="entry name" value="Cell_Proc_Reg/RNA_Proc"/>
</dbReference>
<protein>
    <submittedName>
        <fullName evidence="7">FHA domain-containing protein</fullName>
    </submittedName>
</protein>
<dbReference type="SUPFAM" id="SSF49879">
    <property type="entry name" value="SMAD/FHA domain"/>
    <property type="match status" value="1"/>
</dbReference>
<evidence type="ECO:0000313" key="8">
    <source>
        <dbReference type="Proteomes" id="UP001236652"/>
    </source>
</evidence>
<feature type="DNA-binding region" description="OmpR/PhoB-type" evidence="4">
    <location>
        <begin position="120"/>
        <end position="223"/>
    </location>
</feature>
<evidence type="ECO:0000256" key="1">
    <source>
        <dbReference type="ARBA" id="ARBA00023015"/>
    </source>
</evidence>
<dbReference type="RefSeq" id="WP_231417009.1">
    <property type="nucleotide sequence ID" value="NZ_CP126446.1"/>
</dbReference>
<keyword evidence="1" id="KW-0805">Transcription regulation</keyword>
<feature type="domain" description="FHA" evidence="5">
    <location>
        <begin position="28"/>
        <end position="80"/>
    </location>
</feature>
<dbReference type="PANTHER" id="PTHR23308">
    <property type="entry name" value="NUCLEAR INHIBITOR OF PROTEIN PHOSPHATASE-1"/>
    <property type="match status" value="1"/>
</dbReference>
<name>A0ABY8UTV4_9BACI</name>